<keyword evidence="1" id="KW-1133">Transmembrane helix</keyword>
<dbReference type="RefSeq" id="WP_278013110.1">
    <property type="nucleotide sequence ID" value="NZ_CP121208.1"/>
</dbReference>
<keyword evidence="1" id="KW-0472">Membrane</keyword>
<evidence type="ECO:0000256" key="1">
    <source>
        <dbReference type="SAM" id="Phobius"/>
    </source>
</evidence>
<proteinExistence type="predicted"/>
<evidence type="ECO:0000313" key="3">
    <source>
        <dbReference type="Proteomes" id="UP001215216"/>
    </source>
</evidence>
<feature type="transmembrane region" description="Helical" evidence="1">
    <location>
        <begin position="153"/>
        <end position="179"/>
    </location>
</feature>
<organism evidence="2 3">
    <name type="scientific">Arcanobacterium canis</name>
    <dbReference type="NCBI Taxonomy" id="999183"/>
    <lineage>
        <taxon>Bacteria</taxon>
        <taxon>Bacillati</taxon>
        <taxon>Actinomycetota</taxon>
        <taxon>Actinomycetes</taxon>
        <taxon>Actinomycetales</taxon>
        <taxon>Actinomycetaceae</taxon>
        <taxon>Arcanobacterium</taxon>
    </lineage>
</organism>
<feature type="transmembrane region" description="Helical" evidence="1">
    <location>
        <begin position="76"/>
        <end position="98"/>
    </location>
</feature>
<evidence type="ECO:0000313" key="2">
    <source>
        <dbReference type="EMBL" id="WFM83715.1"/>
    </source>
</evidence>
<dbReference type="Pfam" id="PF04854">
    <property type="entry name" value="DUF624"/>
    <property type="match status" value="1"/>
</dbReference>
<accession>A0ABY8G155</accession>
<feature type="transmembrane region" description="Helical" evidence="1">
    <location>
        <begin position="12"/>
        <end position="31"/>
    </location>
</feature>
<name>A0ABY8G155_9ACTO</name>
<sequence>MARHLFSQDSGFARVLALLADVAVVSMALTLTAIPVVTFGAGLAAANVVVGQLIADDGAHPWRTFWRIFVRSLKMATAGWLLLLACWFTVIYELMLLHTETGLLVDGMRIGLFSAAILSSLVAQWFFALAGHANAGLSTSGNMGHKQTAPMSFVSLLTTSLLCAIRYLPASTLGIVLWASPIFAVWIWPELVPTLIFFMMVFIPAFVLYLKTFLIGEKVREVAGRC</sequence>
<dbReference type="Proteomes" id="UP001215216">
    <property type="component" value="Chromosome"/>
</dbReference>
<protein>
    <submittedName>
        <fullName evidence="2">DUF624 domain-containing protein</fullName>
    </submittedName>
</protein>
<keyword evidence="1" id="KW-0812">Transmembrane</keyword>
<dbReference type="EMBL" id="CP121208">
    <property type="protein sequence ID" value="WFM83715.1"/>
    <property type="molecule type" value="Genomic_DNA"/>
</dbReference>
<feature type="transmembrane region" description="Helical" evidence="1">
    <location>
        <begin position="110"/>
        <end position="132"/>
    </location>
</feature>
<feature type="transmembrane region" description="Helical" evidence="1">
    <location>
        <begin position="191"/>
        <end position="210"/>
    </location>
</feature>
<dbReference type="InterPro" id="IPR006938">
    <property type="entry name" value="DUF624"/>
</dbReference>
<gene>
    <name evidence="2" type="ORF">P7079_01665</name>
</gene>
<reference evidence="2 3" key="1">
    <citation type="submission" date="2023-03" db="EMBL/GenBank/DDBJ databases">
        <title>Complete genome of Arcanobacterium canis strain DSM 25104 isolated in 2010 from a canine otitis externa in Germany.</title>
        <authorList>
            <person name="Borowiak M."/>
            <person name="Kreitlow A."/>
            <person name="Malorny B."/>
            <person name="Laemmler C."/>
            <person name="Prenger-Berninghoff E."/>
            <person name="Ploetz M."/>
            <person name="Abdulmawjood A."/>
        </authorList>
    </citation>
    <scope>NUCLEOTIDE SEQUENCE [LARGE SCALE GENOMIC DNA]</scope>
    <source>
        <strain evidence="2 3">DSM 25104</strain>
    </source>
</reference>
<keyword evidence="3" id="KW-1185">Reference proteome</keyword>